<organism evidence="2 3">
    <name type="scientific">Streptomyces caeruleatus</name>
    <dbReference type="NCBI Taxonomy" id="661399"/>
    <lineage>
        <taxon>Bacteria</taxon>
        <taxon>Bacillati</taxon>
        <taxon>Actinomycetota</taxon>
        <taxon>Actinomycetes</taxon>
        <taxon>Kitasatosporales</taxon>
        <taxon>Streptomycetaceae</taxon>
        <taxon>Streptomyces</taxon>
    </lineage>
</organism>
<keyword evidence="3" id="KW-1185">Reference proteome</keyword>
<evidence type="ECO:0000256" key="1">
    <source>
        <dbReference type="SAM" id="MobiDB-lite"/>
    </source>
</evidence>
<dbReference type="Proteomes" id="UP000053429">
    <property type="component" value="Unassembled WGS sequence"/>
</dbReference>
<proteinExistence type="predicted"/>
<reference evidence="2 3" key="1">
    <citation type="submission" date="2015-10" db="EMBL/GenBank/DDBJ databases">
        <title>Draft genome sequence of Streptomyces caeruleatus NRRL B-24802, type strain for the species Streptomyces caeruleatus.</title>
        <authorList>
            <person name="Ruckert C."/>
            <person name="Winkler A."/>
            <person name="Kalinowski J."/>
            <person name="Kampfer P."/>
            <person name="Glaeser S."/>
        </authorList>
    </citation>
    <scope>NUCLEOTIDE SEQUENCE [LARGE SCALE GENOMIC DNA]</scope>
    <source>
        <strain evidence="2 3">NRRL B-24802</strain>
    </source>
</reference>
<sequence>MTAGPRPVRSGRLEPGEGVRRTGSGVALVDILTGRLLSVPDAPGVPLRTVHPGVDVPGTATPACRLDATRHSAPVGAPA</sequence>
<dbReference type="EMBL" id="LMWY01000023">
    <property type="protein sequence ID" value="KUO02776.1"/>
    <property type="molecule type" value="Genomic_DNA"/>
</dbReference>
<feature type="region of interest" description="Disordered" evidence="1">
    <location>
        <begin position="1"/>
        <end position="22"/>
    </location>
</feature>
<accession>A0A101U294</accession>
<feature type="compositionally biased region" description="Basic and acidic residues" evidence="1">
    <location>
        <begin position="11"/>
        <end position="20"/>
    </location>
</feature>
<protein>
    <submittedName>
        <fullName evidence="2">Uncharacterized protein</fullName>
    </submittedName>
</protein>
<dbReference type="AlphaFoldDB" id="A0A101U294"/>
<comment type="caution">
    <text evidence="2">The sequence shown here is derived from an EMBL/GenBank/DDBJ whole genome shotgun (WGS) entry which is preliminary data.</text>
</comment>
<name>A0A101U294_9ACTN</name>
<evidence type="ECO:0000313" key="2">
    <source>
        <dbReference type="EMBL" id="KUO02776.1"/>
    </source>
</evidence>
<evidence type="ECO:0000313" key="3">
    <source>
        <dbReference type="Proteomes" id="UP000053429"/>
    </source>
</evidence>
<dbReference type="RefSeq" id="WP_062720392.1">
    <property type="nucleotide sequence ID" value="NZ_KQ948929.1"/>
</dbReference>
<dbReference type="STRING" id="661399.AQJ67_20290"/>
<gene>
    <name evidence="2" type="ORF">AQJ67_20290</name>
</gene>